<evidence type="ECO:0000256" key="7">
    <source>
        <dbReference type="ARBA" id="ARBA00023264"/>
    </source>
</evidence>
<proteinExistence type="inferred from homology"/>
<evidence type="ECO:0000256" key="2">
    <source>
        <dbReference type="ARBA" id="ARBA00022490"/>
    </source>
</evidence>
<dbReference type="PANTHER" id="PTHR30100:SF1">
    <property type="entry name" value="PHOSPHATE ACYLTRANSFERASE"/>
    <property type="match status" value="1"/>
</dbReference>
<keyword evidence="6 10" id="KW-0594">Phospholipid biosynthesis</keyword>
<dbReference type="InterPro" id="IPR012281">
    <property type="entry name" value="Phospholipid_synth_PlsX-like"/>
</dbReference>
<organism evidence="11 12">
    <name type="scientific">Candidatus Caccalectryoclostridium excrementigallinarum</name>
    <dbReference type="NCBI Taxonomy" id="2840710"/>
    <lineage>
        <taxon>Bacteria</taxon>
        <taxon>Bacillati</taxon>
        <taxon>Bacillota</taxon>
        <taxon>Clostridia</taxon>
        <taxon>Christensenellales</taxon>
        <taxon>Christensenellaceae</taxon>
        <taxon>Christensenellaceae incertae sedis</taxon>
        <taxon>Candidatus Caccalectryoclostridium</taxon>
    </lineage>
</organism>
<dbReference type="PANTHER" id="PTHR30100">
    <property type="entry name" value="FATTY ACID/PHOSPHOLIPID SYNTHESIS PROTEIN PLSX"/>
    <property type="match status" value="1"/>
</dbReference>
<dbReference type="NCBIfam" id="TIGR00182">
    <property type="entry name" value="plsX"/>
    <property type="match status" value="1"/>
</dbReference>
<evidence type="ECO:0000256" key="5">
    <source>
        <dbReference type="ARBA" id="ARBA00023098"/>
    </source>
</evidence>
<evidence type="ECO:0000256" key="8">
    <source>
        <dbReference type="ARBA" id="ARBA00024069"/>
    </source>
</evidence>
<dbReference type="AlphaFoldDB" id="A0A9D1MNI4"/>
<comment type="subcellular location">
    <subcellularLocation>
        <location evidence="10">Cytoplasm</location>
    </subcellularLocation>
    <text evidence="10">Associated with the membrane possibly through PlsY.</text>
</comment>
<accession>A0A9D1MNI4</accession>
<keyword evidence="11" id="KW-0012">Acyltransferase</keyword>
<reference evidence="11" key="1">
    <citation type="submission" date="2020-10" db="EMBL/GenBank/DDBJ databases">
        <authorList>
            <person name="Gilroy R."/>
        </authorList>
    </citation>
    <scope>NUCLEOTIDE SEQUENCE</scope>
    <source>
        <strain evidence="11">9366</strain>
    </source>
</reference>
<dbReference type="InterPro" id="IPR003664">
    <property type="entry name" value="FA_synthesis"/>
</dbReference>
<dbReference type="SUPFAM" id="SSF53659">
    <property type="entry name" value="Isocitrate/Isopropylmalate dehydrogenase-like"/>
    <property type="match status" value="1"/>
</dbReference>
<gene>
    <name evidence="10 11" type="primary">plsX</name>
    <name evidence="11" type="ORF">IAB07_05690</name>
</gene>
<sequence length="333" mass="34798">MKIIVDCYGGDHCPVEAVAGAVAALEKLPELSVVLTGDEKEISALLQGHKYDRGRLEVVNASEVITNSDPPAKAVMRKKDSSTVVGLNLLKEGGADGMVSSANTGALLVGGSIILGLSEGVTRAALCPVLPNAKGTYTILADGGANIDCRPEQMVEFAVMGSVYMREMFNITSPSTGLLNNGAEAEKGNEQTKAAYKLLTETKGINFVGNIECRDLLTGAVDVIVADGFNGNIGIKASEGMGSVLFGLIKEGIMQGGLRAKMGYLLLKPVLKKVKNKMSSDDVGGAVFLGMKKVLVKTHGSGKAQAFMNAIIKAHGMAKSGVPAKIEDGLRFR</sequence>
<evidence type="ECO:0000256" key="9">
    <source>
        <dbReference type="ARBA" id="ARBA00046608"/>
    </source>
</evidence>
<keyword evidence="4 10" id="KW-0808">Transferase</keyword>
<evidence type="ECO:0000313" key="12">
    <source>
        <dbReference type="Proteomes" id="UP000824145"/>
    </source>
</evidence>
<evidence type="ECO:0000256" key="4">
    <source>
        <dbReference type="ARBA" id="ARBA00022679"/>
    </source>
</evidence>
<comment type="function">
    <text evidence="10">Catalyzes the reversible formation of acyl-phosphate (acyl-PO(4)) from acyl-[acyl-carrier-protein] (acyl-ACP). This enzyme utilizes acyl-ACP as fatty acyl donor, but not acyl-CoA.</text>
</comment>
<keyword evidence="5 10" id="KW-0443">Lipid metabolism</keyword>
<comment type="similarity">
    <text evidence="10">Belongs to the PlsX family.</text>
</comment>
<evidence type="ECO:0000256" key="3">
    <source>
        <dbReference type="ARBA" id="ARBA00022516"/>
    </source>
</evidence>
<dbReference type="Proteomes" id="UP000824145">
    <property type="component" value="Unassembled WGS sequence"/>
</dbReference>
<dbReference type="PIRSF" id="PIRSF002465">
    <property type="entry name" value="Phsphlp_syn_PlsX"/>
    <property type="match status" value="1"/>
</dbReference>
<dbReference type="Pfam" id="PF02504">
    <property type="entry name" value="FA_synthesis"/>
    <property type="match status" value="1"/>
</dbReference>
<evidence type="ECO:0000256" key="6">
    <source>
        <dbReference type="ARBA" id="ARBA00023209"/>
    </source>
</evidence>
<dbReference type="GO" id="GO:0005737">
    <property type="term" value="C:cytoplasm"/>
    <property type="evidence" value="ECO:0007669"/>
    <property type="project" value="UniProtKB-SubCell"/>
</dbReference>
<keyword evidence="7 10" id="KW-1208">Phospholipid metabolism</keyword>
<evidence type="ECO:0000256" key="1">
    <source>
        <dbReference type="ARBA" id="ARBA00001232"/>
    </source>
</evidence>
<dbReference type="EC" id="2.3.1.274" evidence="8 10"/>
<reference evidence="11" key="2">
    <citation type="journal article" date="2021" name="PeerJ">
        <title>Extensive microbial diversity within the chicken gut microbiome revealed by metagenomics and culture.</title>
        <authorList>
            <person name="Gilroy R."/>
            <person name="Ravi A."/>
            <person name="Getino M."/>
            <person name="Pursley I."/>
            <person name="Horton D.L."/>
            <person name="Alikhan N.F."/>
            <person name="Baker D."/>
            <person name="Gharbi K."/>
            <person name="Hall N."/>
            <person name="Watson M."/>
            <person name="Adriaenssens E.M."/>
            <person name="Foster-Nyarko E."/>
            <person name="Jarju S."/>
            <person name="Secka A."/>
            <person name="Antonio M."/>
            <person name="Oren A."/>
            <person name="Chaudhuri R.R."/>
            <person name="La Ragione R."/>
            <person name="Hildebrand F."/>
            <person name="Pallen M.J."/>
        </authorList>
    </citation>
    <scope>NUCLEOTIDE SEQUENCE</scope>
    <source>
        <strain evidence="11">9366</strain>
    </source>
</reference>
<evidence type="ECO:0000313" key="11">
    <source>
        <dbReference type="EMBL" id="HIU63239.1"/>
    </source>
</evidence>
<dbReference type="Gene3D" id="3.40.718.10">
    <property type="entry name" value="Isopropylmalate Dehydrogenase"/>
    <property type="match status" value="1"/>
</dbReference>
<comment type="caution">
    <text evidence="11">The sequence shown here is derived from an EMBL/GenBank/DDBJ whole genome shotgun (WGS) entry which is preliminary data.</text>
</comment>
<dbReference type="HAMAP" id="MF_00019">
    <property type="entry name" value="PlsX"/>
    <property type="match status" value="1"/>
</dbReference>
<dbReference type="GO" id="GO:0043811">
    <property type="term" value="F:phosphate:acyl-[acyl carrier protein] acyltransferase activity"/>
    <property type="evidence" value="ECO:0007669"/>
    <property type="project" value="UniProtKB-UniRule"/>
</dbReference>
<keyword evidence="2 10" id="KW-0963">Cytoplasm</keyword>
<evidence type="ECO:0000256" key="10">
    <source>
        <dbReference type="HAMAP-Rule" id="MF_00019"/>
    </source>
</evidence>
<comment type="pathway">
    <text evidence="10">Lipid metabolism; phospholipid metabolism.</text>
</comment>
<comment type="subunit">
    <text evidence="9 10">Homodimer. Probably interacts with PlsY.</text>
</comment>
<dbReference type="GO" id="GO:0006633">
    <property type="term" value="P:fatty acid biosynthetic process"/>
    <property type="evidence" value="ECO:0007669"/>
    <property type="project" value="UniProtKB-UniRule"/>
</dbReference>
<dbReference type="EMBL" id="DVNJ01000031">
    <property type="protein sequence ID" value="HIU63239.1"/>
    <property type="molecule type" value="Genomic_DNA"/>
</dbReference>
<protein>
    <recommendedName>
        <fullName evidence="8 10">Phosphate acyltransferase</fullName>
        <ecNumber evidence="8 10">2.3.1.274</ecNumber>
    </recommendedName>
    <alternativeName>
        <fullName evidence="10">Acyl-ACP phosphotransacylase</fullName>
    </alternativeName>
    <alternativeName>
        <fullName evidence="10">Acyl-[acyl-carrier-protein]--phosphate acyltransferase</fullName>
    </alternativeName>
    <alternativeName>
        <fullName evidence="10">Phosphate-acyl-ACP acyltransferase</fullName>
    </alternativeName>
</protein>
<dbReference type="GO" id="GO:0008654">
    <property type="term" value="P:phospholipid biosynthetic process"/>
    <property type="evidence" value="ECO:0007669"/>
    <property type="project" value="UniProtKB-KW"/>
</dbReference>
<keyword evidence="3 10" id="KW-0444">Lipid biosynthesis</keyword>
<name>A0A9D1MNI4_9FIRM</name>
<comment type="catalytic activity">
    <reaction evidence="1 10">
        <text>a fatty acyl-[ACP] + phosphate = an acyl phosphate + holo-[ACP]</text>
        <dbReference type="Rhea" id="RHEA:42292"/>
        <dbReference type="Rhea" id="RHEA-COMP:9685"/>
        <dbReference type="Rhea" id="RHEA-COMP:14125"/>
        <dbReference type="ChEBI" id="CHEBI:43474"/>
        <dbReference type="ChEBI" id="CHEBI:59918"/>
        <dbReference type="ChEBI" id="CHEBI:64479"/>
        <dbReference type="ChEBI" id="CHEBI:138651"/>
        <dbReference type="EC" id="2.3.1.274"/>
    </reaction>
</comment>